<dbReference type="Gene3D" id="3.40.50.970">
    <property type="match status" value="1"/>
</dbReference>
<keyword evidence="1" id="KW-0560">Oxidoreductase</keyword>
<dbReference type="InterPro" id="IPR022367">
    <property type="entry name" value="2-oxoacid/accept_OxRdtase_asu"/>
</dbReference>
<dbReference type="InterPro" id="IPR029061">
    <property type="entry name" value="THDP-binding"/>
</dbReference>
<dbReference type="InterPro" id="IPR009014">
    <property type="entry name" value="Transketo_C/PFOR_II"/>
</dbReference>
<dbReference type="FunFam" id="3.40.50.970:FF:000022">
    <property type="entry name" value="2-oxoglutarate ferredoxin oxidoreductase alpha subunit"/>
    <property type="match status" value="1"/>
</dbReference>
<dbReference type="PANTHER" id="PTHR32154">
    <property type="entry name" value="PYRUVATE-FLAVODOXIN OXIDOREDUCTASE-RELATED"/>
    <property type="match status" value="1"/>
</dbReference>
<dbReference type="EMBL" id="DXHL01000005">
    <property type="protein sequence ID" value="HIW09992.1"/>
    <property type="molecule type" value="Genomic_DNA"/>
</dbReference>
<comment type="caution">
    <text evidence="5">The sequence shown here is derived from an EMBL/GenBank/DDBJ whole genome shotgun (WGS) entry which is preliminary data.</text>
</comment>
<dbReference type="InterPro" id="IPR002880">
    <property type="entry name" value="Pyrv_Fd/Flavodoxin_OxRdtase_N"/>
</dbReference>
<dbReference type="InterPro" id="IPR050722">
    <property type="entry name" value="Pyruvate:ferred/Flavod_OxRd"/>
</dbReference>
<evidence type="ECO:0000313" key="6">
    <source>
        <dbReference type="Proteomes" id="UP000823926"/>
    </source>
</evidence>
<dbReference type="Pfam" id="PF01558">
    <property type="entry name" value="POR"/>
    <property type="match status" value="1"/>
</dbReference>
<feature type="domain" description="Pyruvate flavodoxin/ferredoxin oxidoreductase pyrimidine binding" evidence="3">
    <location>
        <begin position="258"/>
        <end position="425"/>
    </location>
</feature>
<dbReference type="InterPro" id="IPR019752">
    <property type="entry name" value="Pyrv/ketoisovalerate_OxRed_cat"/>
</dbReference>
<feature type="domain" description="Pyruvate:ferredoxin oxidoreductase core" evidence="4">
    <location>
        <begin position="514"/>
        <end position="578"/>
    </location>
</feature>
<dbReference type="Gene3D" id="3.40.50.920">
    <property type="match status" value="1"/>
</dbReference>
<protein>
    <submittedName>
        <fullName evidence="5">2-oxoacid:acceptor oxidoreductase subunit alpha</fullName>
    </submittedName>
</protein>
<feature type="domain" description="Pyruvate/ketoisovalerate oxidoreductase catalytic" evidence="2">
    <location>
        <begin position="21"/>
        <end position="211"/>
    </location>
</feature>
<name>A0A9D1TXG5_9BACT</name>
<dbReference type="GO" id="GO:0006979">
    <property type="term" value="P:response to oxidative stress"/>
    <property type="evidence" value="ECO:0007669"/>
    <property type="project" value="TreeGrafter"/>
</dbReference>
<evidence type="ECO:0000313" key="5">
    <source>
        <dbReference type="EMBL" id="HIW09992.1"/>
    </source>
</evidence>
<evidence type="ECO:0000256" key="1">
    <source>
        <dbReference type="ARBA" id="ARBA00023002"/>
    </source>
</evidence>
<evidence type="ECO:0000259" key="3">
    <source>
        <dbReference type="Pfam" id="PF01855"/>
    </source>
</evidence>
<evidence type="ECO:0000259" key="4">
    <source>
        <dbReference type="Pfam" id="PF17147"/>
    </source>
</evidence>
<dbReference type="CDD" id="cd07034">
    <property type="entry name" value="TPP_PYR_PFOR_IOR-alpha_like"/>
    <property type="match status" value="1"/>
</dbReference>
<dbReference type="SUPFAM" id="SSF53323">
    <property type="entry name" value="Pyruvate-ferredoxin oxidoreductase, PFOR, domain III"/>
    <property type="match status" value="1"/>
</dbReference>
<sequence>MEPKHMQQTNDVVIRFSGDSGDGMQLTGTLFSDTSALGGNSIATFPDFPAEIRAPQGTLAGVSGFQVHIGSEKVLTSGDYCDLLVAMNPVSLLANRKWLKKGATVIVDADDFTEASVQKAGFKTLDPFAELGIADYNIVRAPISSMTKEALVNTGLDPKAVHKCKNMFALGICYCLYDMPLEHTENYLQKKFAKKPAVAEANILALKAGYNYASNTHIFATTYQVPAAKLPKGTYRTISGNGATAWGLMAASEKSGRPLFCGSYPITPATAILEELAKRKDLGVKTLQVEDEIAGICTAIGASFAGNLGVTTTSGPGLSLKSEALGLAVMTELPLVLVDVQRGGPSTGLPTKTEQADLYQALWGRNGECPLVVMAASTPSGCFDAAFQAAKIAMEHMTPVVLLSDGYIANGSEAWKIPSMSQYPEIHPPVVTEAPDGGFMPYKRDAERLARMWALPGSPGCEHRLGGLEKLDGKGSLSHDPLNHQKMVDLRAAKVERVADYIPEQEVYGDKSGDLLVVGWGGTYGQLRTAVDQLRAEGKKVSHCHFTYINPLPKGVEKIFSKFKKIVVCELNMGQFANYLRMRFQQFTYLQHNKVQGLPFTVVELTDHFRALLEKPEK</sequence>
<organism evidence="5 6">
    <name type="scientific">Candidatus Rikenella faecigallinarum</name>
    <dbReference type="NCBI Taxonomy" id="2838745"/>
    <lineage>
        <taxon>Bacteria</taxon>
        <taxon>Pseudomonadati</taxon>
        <taxon>Bacteroidota</taxon>
        <taxon>Bacteroidia</taxon>
        <taxon>Bacteroidales</taxon>
        <taxon>Rikenellaceae</taxon>
        <taxon>Rikenella</taxon>
    </lineage>
</organism>
<dbReference type="PANTHER" id="PTHR32154:SF20">
    <property type="entry name" value="2-OXOGLUTARATE OXIDOREDUCTASE SUBUNIT KORA"/>
    <property type="match status" value="1"/>
</dbReference>
<dbReference type="GO" id="GO:0016903">
    <property type="term" value="F:oxidoreductase activity, acting on the aldehyde or oxo group of donors"/>
    <property type="evidence" value="ECO:0007669"/>
    <property type="project" value="InterPro"/>
</dbReference>
<gene>
    <name evidence="5" type="ORF">H9888_00685</name>
</gene>
<dbReference type="SUPFAM" id="SSF52922">
    <property type="entry name" value="TK C-terminal domain-like"/>
    <property type="match status" value="1"/>
</dbReference>
<dbReference type="Proteomes" id="UP000823926">
    <property type="component" value="Unassembled WGS sequence"/>
</dbReference>
<dbReference type="AlphaFoldDB" id="A0A9D1TXG5"/>
<proteinExistence type="predicted"/>
<dbReference type="InterPro" id="IPR002869">
    <property type="entry name" value="Pyrv_flavodox_OxRed_cen"/>
</dbReference>
<dbReference type="Pfam" id="PF17147">
    <property type="entry name" value="PFOR_II"/>
    <property type="match status" value="1"/>
</dbReference>
<reference evidence="5" key="1">
    <citation type="journal article" date="2021" name="PeerJ">
        <title>Extensive microbial diversity within the chicken gut microbiome revealed by metagenomics and culture.</title>
        <authorList>
            <person name="Gilroy R."/>
            <person name="Ravi A."/>
            <person name="Getino M."/>
            <person name="Pursley I."/>
            <person name="Horton D.L."/>
            <person name="Alikhan N.F."/>
            <person name="Baker D."/>
            <person name="Gharbi K."/>
            <person name="Hall N."/>
            <person name="Watson M."/>
            <person name="Adriaenssens E.M."/>
            <person name="Foster-Nyarko E."/>
            <person name="Jarju S."/>
            <person name="Secka A."/>
            <person name="Antonio M."/>
            <person name="Oren A."/>
            <person name="Chaudhuri R.R."/>
            <person name="La Ragione R."/>
            <person name="Hildebrand F."/>
            <person name="Pallen M.J."/>
        </authorList>
    </citation>
    <scope>NUCLEOTIDE SEQUENCE</scope>
    <source>
        <strain evidence="5">ChiBcec15-1070</strain>
    </source>
</reference>
<accession>A0A9D1TXG5</accession>
<dbReference type="Pfam" id="PF01855">
    <property type="entry name" value="POR_N"/>
    <property type="match status" value="1"/>
</dbReference>
<dbReference type="Gene3D" id="3.40.920.10">
    <property type="entry name" value="Pyruvate-ferredoxin oxidoreductase, PFOR, domain III"/>
    <property type="match status" value="1"/>
</dbReference>
<dbReference type="InterPro" id="IPR033412">
    <property type="entry name" value="PFOR_II"/>
</dbReference>
<dbReference type="NCBIfam" id="TIGR03710">
    <property type="entry name" value="OAFO_sf"/>
    <property type="match status" value="1"/>
</dbReference>
<evidence type="ECO:0000259" key="2">
    <source>
        <dbReference type="Pfam" id="PF01558"/>
    </source>
</evidence>
<reference evidence="5" key="2">
    <citation type="submission" date="2021-04" db="EMBL/GenBank/DDBJ databases">
        <authorList>
            <person name="Gilroy R."/>
        </authorList>
    </citation>
    <scope>NUCLEOTIDE SEQUENCE</scope>
    <source>
        <strain evidence="5">ChiBcec15-1070</strain>
    </source>
</reference>
<dbReference type="SUPFAM" id="SSF52518">
    <property type="entry name" value="Thiamin diphosphate-binding fold (THDP-binding)"/>
    <property type="match status" value="1"/>
</dbReference>